<name>A0ABT4C8H7_9ACTN</name>
<dbReference type="RefSeq" id="WP_268110061.1">
    <property type="nucleotide sequence ID" value="NZ_JAPPUX010000001.1"/>
</dbReference>
<evidence type="ECO:0000313" key="12">
    <source>
        <dbReference type="Proteomes" id="UP001074726"/>
    </source>
</evidence>
<dbReference type="PANTHER" id="PTHR24421">
    <property type="entry name" value="NITRATE/NITRITE SENSOR PROTEIN NARX-RELATED"/>
    <property type="match status" value="1"/>
</dbReference>
<keyword evidence="3" id="KW-0597">Phosphoprotein</keyword>
<dbReference type="EC" id="2.7.13.3" evidence="2"/>
<feature type="transmembrane region" description="Helical" evidence="9">
    <location>
        <begin position="137"/>
        <end position="155"/>
    </location>
</feature>
<organism evidence="11 12">
    <name type="scientific">Nocardioides pini</name>
    <dbReference type="NCBI Taxonomy" id="2975053"/>
    <lineage>
        <taxon>Bacteria</taxon>
        <taxon>Bacillati</taxon>
        <taxon>Actinomycetota</taxon>
        <taxon>Actinomycetes</taxon>
        <taxon>Propionibacteriales</taxon>
        <taxon>Nocardioidaceae</taxon>
        <taxon>Nocardioides</taxon>
    </lineage>
</organism>
<feature type="transmembrane region" description="Helical" evidence="9">
    <location>
        <begin position="67"/>
        <end position="96"/>
    </location>
</feature>
<evidence type="ECO:0000259" key="10">
    <source>
        <dbReference type="SMART" id="SM00387"/>
    </source>
</evidence>
<dbReference type="InterPro" id="IPR055558">
    <property type="entry name" value="DUF7134"/>
</dbReference>
<feature type="domain" description="Histidine kinase/HSP90-like ATPase" evidence="10">
    <location>
        <begin position="294"/>
        <end position="385"/>
    </location>
</feature>
<dbReference type="EMBL" id="JAPPUX010000001">
    <property type="protein sequence ID" value="MCY4725256.1"/>
    <property type="molecule type" value="Genomic_DNA"/>
</dbReference>
<dbReference type="PANTHER" id="PTHR24421:SF10">
    <property type="entry name" value="NITRATE_NITRITE SENSOR PROTEIN NARQ"/>
    <property type="match status" value="1"/>
</dbReference>
<dbReference type="InterPro" id="IPR003594">
    <property type="entry name" value="HATPase_dom"/>
</dbReference>
<dbReference type="Proteomes" id="UP001074726">
    <property type="component" value="Unassembled WGS sequence"/>
</dbReference>
<keyword evidence="8" id="KW-0902">Two-component regulatory system</keyword>
<keyword evidence="6 11" id="KW-0418">Kinase</keyword>
<keyword evidence="4" id="KW-0808">Transferase</keyword>
<evidence type="ECO:0000256" key="5">
    <source>
        <dbReference type="ARBA" id="ARBA00022741"/>
    </source>
</evidence>
<sequence length="395" mass="41728">MLDRAWALPARLPRRDLADLALAMGVAVVAVAETATGEFSDAPIGRSLLSDLLFTLPLVLRRRRPLATFLLILVGIDLQVLLVGTLDGVGLLASLLVASYSLGAHAPLGRALTGLAAFLPAIMYASWLDVGDPADDLGFISILVGGSWLAGRVVWSRNRLVEQVAEQARELRRSRDAEARAREAEHRARVGRDVHDVVAHSVTLMVVQAEAGEALLAPDHPSAENLRAIQRVGRRTLTELRDVLGRLGEADEPRPAATTTPGLGDARRLAAELTEAGLDLELSIDRDLVPLPADLELVAYRILQEALTNALRHSPGAHVDASVRVTGDGIVVEVTDVGGRTAAGYAEGGHGLTGMRERARAQGGVVTAGPDDGGFTVRARLPLTVPAAAAEETTA</sequence>
<dbReference type="Gene3D" id="1.20.5.1930">
    <property type="match status" value="1"/>
</dbReference>
<dbReference type="InterPro" id="IPR011712">
    <property type="entry name" value="Sig_transdc_His_kin_sub3_dim/P"/>
</dbReference>
<evidence type="ECO:0000256" key="6">
    <source>
        <dbReference type="ARBA" id="ARBA00022777"/>
    </source>
</evidence>
<evidence type="ECO:0000256" key="1">
    <source>
        <dbReference type="ARBA" id="ARBA00000085"/>
    </source>
</evidence>
<dbReference type="InterPro" id="IPR050482">
    <property type="entry name" value="Sensor_HK_TwoCompSys"/>
</dbReference>
<evidence type="ECO:0000313" key="11">
    <source>
        <dbReference type="EMBL" id="MCY4725256.1"/>
    </source>
</evidence>
<keyword evidence="7" id="KW-0067">ATP-binding</keyword>
<dbReference type="SMART" id="SM00387">
    <property type="entry name" value="HATPase_c"/>
    <property type="match status" value="1"/>
</dbReference>
<evidence type="ECO:0000256" key="2">
    <source>
        <dbReference type="ARBA" id="ARBA00012438"/>
    </source>
</evidence>
<dbReference type="Pfam" id="PF02518">
    <property type="entry name" value="HATPase_c"/>
    <property type="match status" value="1"/>
</dbReference>
<evidence type="ECO:0000256" key="4">
    <source>
        <dbReference type="ARBA" id="ARBA00022679"/>
    </source>
</evidence>
<dbReference type="CDD" id="cd16917">
    <property type="entry name" value="HATPase_UhpB-NarQ-NarX-like"/>
    <property type="match status" value="1"/>
</dbReference>
<dbReference type="SUPFAM" id="SSF55874">
    <property type="entry name" value="ATPase domain of HSP90 chaperone/DNA topoisomerase II/histidine kinase"/>
    <property type="match status" value="1"/>
</dbReference>
<comment type="caution">
    <text evidence="11">The sequence shown here is derived from an EMBL/GenBank/DDBJ whole genome shotgun (WGS) entry which is preliminary data.</text>
</comment>
<keyword evidence="9" id="KW-1133">Transmembrane helix</keyword>
<feature type="transmembrane region" description="Helical" evidence="9">
    <location>
        <begin position="108"/>
        <end position="125"/>
    </location>
</feature>
<dbReference type="Pfam" id="PF07730">
    <property type="entry name" value="HisKA_3"/>
    <property type="match status" value="1"/>
</dbReference>
<gene>
    <name evidence="11" type="ORF">NYO98_03120</name>
</gene>
<comment type="catalytic activity">
    <reaction evidence="1">
        <text>ATP + protein L-histidine = ADP + protein N-phospho-L-histidine.</text>
        <dbReference type="EC" id="2.7.13.3"/>
    </reaction>
</comment>
<keyword evidence="9" id="KW-0812">Transmembrane</keyword>
<accession>A0ABT4C8H7</accession>
<keyword evidence="12" id="KW-1185">Reference proteome</keyword>
<evidence type="ECO:0000256" key="7">
    <source>
        <dbReference type="ARBA" id="ARBA00022840"/>
    </source>
</evidence>
<protein>
    <recommendedName>
        <fullName evidence="2">histidine kinase</fullName>
        <ecNumber evidence="2">2.7.13.3</ecNumber>
    </recommendedName>
</protein>
<dbReference type="Pfam" id="PF23539">
    <property type="entry name" value="DUF7134"/>
    <property type="match status" value="1"/>
</dbReference>
<evidence type="ECO:0000256" key="8">
    <source>
        <dbReference type="ARBA" id="ARBA00023012"/>
    </source>
</evidence>
<keyword evidence="5" id="KW-0547">Nucleotide-binding</keyword>
<dbReference type="GO" id="GO:0016301">
    <property type="term" value="F:kinase activity"/>
    <property type="evidence" value="ECO:0007669"/>
    <property type="project" value="UniProtKB-KW"/>
</dbReference>
<proteinExistence type="predicted"/>
<evidence type="ECO:0000256" key="9">
    <source>
        <dbReference type="SAM" id="Phobius"/>
    </source>
</evidence>
<reference evidence="11" key="1">
    <citation type="submission" date="2022-08" db="EMBL/GenBank/DDBJ databases">
        <title>Genome sequencing of Nocardioides sp. STR2.</title>
        <authorList>
            <person name="So Y."/>
        </authorList>
    </citation>
    <scope>NUCLEOTIDE SEQUENCE</scope>
    <source>
        <strain evidence="11">STR2</strain>
    </source>
</reference>
<dbReference type="InterPro" id="IPR036890">
    <property type="entry name" value="HATPase_C_sf"/>
</dbReference>
<dbReference type="Gene3D" id="3.30.565.10">
    <property type="entry name" value="Histidine kinase-like ATPase, C-terminal domain"/>
    <property type="match status" value="1"/>
</dbReference>
<evidence type="ECO:0000256" key="3">
    <source>
        <dbReference type="ARBA" id="ARBA00022553"/>
    </source>
</evidence>
<keyword evidence="9" id="KW-0472">Membrane</keyword>